<dbReference type="RefSeq" id="WP_189429261.1">
    <property type="nucleotide sequence ID" value="NZ_BNAO01000001.1"/>
</dbReference>
<evidence type="ECO:0000313" key="3">
    <source>
        <dbReference type="EMBL" id="GHG59431.1"/>
    </source>
</evidence>
<dbReference type="InterPro" id="IPR000073">
    <property type="entry name" value="AB_hydrolase_1"/>
</dbReference>
<dbReference type="InterPro" id="IPR050266">
    <property type="entry name" value="AB_hydrolase_sf"/>
</dbReference>
<evidence type="ECO:0000256" key="1">
    <source>
        <dbReference type="ARBA" id="ARBA00022801"/>
    </source>
</evidence>
<dbReference type="PANTHER" id="PTHR43798">
    <property type="entry name" value="MONOACYLGLYCEROL LIPASE"/>
    <property type="match status" value="1"/>
</dbReference>
<name>A0ABQ3KT72_9ALTE</name>
<dbReference type="Pfam" id="PF00561">
    <property type="entry name" value="Abhydrolase_1"/>
    <property type="match status" value="1"/>
</dbReference>
<gene>
    <name evidence="3" type="ORF">GCM10010919_01970</name>
</gene>
<dbReference type="InterPro" id="IPR029058">
    <property type="entry name" value="AB_hydrolase_fold"/>
</dbReference>
<dbReference type="PRINTS" id="PR00111">
    <property type="entry name" value="ABHYDROLASE"/>
</dbReference>
<accession>A0ABQ3KT72</accession>
<comment type="caution">
    <text evidence="3">The sequence shown here is derived from an EMBL/GenBank/DDBJ whole genome shotgun (WGS) entry which is preliminary data.</text>
</comment>
<dbReference type="EMBL" id="BNAO01000001">
    <property type="protein sequence ID" value="GHG59431.1"/>
    <property type="molecule type" value="Genomic_DNA"/>
</dbReference>
<protein>
    <submittedName>
        <fullName evidence="3">3-oxoadipate enol-lactonase</fullName>
    </submittedName>
</protein>
<dbReference type="Gene3D" id="3.40.50.1820">
    <property type="entry name" value="alpha/beta hydrolase"/>
    <property type="match status" value="1"/>
</dbReference>
<dbReference type="PANTHER" id="PTHR43798:SF31">
    <property type="entry name" value="AB HYDROLASE SUPERFAMILY PROTEIN YCLE"/>
    <property type="match status" value="1"/>
</dbReference>
<reference evidence="4" key="1">
    <citation type="journal article" date="2019" name="Int. J. Syst. Evol. Microbiol.">
        <title>The Global Catalogue of Microorganisms (GCM) 10K type strain sequencing project: providing services to taxonomists for standard genome sequencing and annotation.</title>
        <authorList>
            <consortium name="The Broad Institute Genomics Platform"/>
            <consortium name="The Broad Institute Genome Sequencing Center for Infectious Disease"/>
            <person name="Wu L."/>
            <person name="Ma J."/>
        </authorList>
    </citation>
    <scope>NUCLEOTIDE SEQUENCE [LARGE SCALE GENOMIC DNA]</scope>
    <source>
        <strain evidence="4">CGMCC 1.7003</strain>
    </source>
</reference>
<dbReference type="Proteomes" id="UP000659697">
    <property type="component" value="Unassembled WGS sequence"/>
</dbReference>
<dbReference type="SUPFAM" id="SSF53474">
    <property type="entry name" value="alpha/beta-Hydrolases"/>
    <property type="match status" value="1"/>
</dbReference>
<organism evidence="3 4">
    <name type="scientific">Alishewanella longhuensis</name>
    <dbReference type="NCBI Taxonomy" id="1091037"/>
    <lineage>
        <taxon>Bacteria</taxon>
        <taxon>Pseudomonadati</taxon>
        <taxon>Pseudomonadota</taxon>
        <taxon>Gammaproteobacteria</taxon>
        <taxon>Alteromonadales</taxon>
        <taxon>Alteromonadaceae</taxon>
        <taxon>Alishewanella</taxon>
    </lineage>
</organism>
<evidence type="ECO:0000313" key="4">
    <source>
        <dbReference type="Proteomes" id="UP000659697"/>
    </source>
</evidence>
<feature type="domain" description="AB hydrolase-1" evidence="2">
    <location>
        <begin position="21"/>
        <end position="244"/>
    </location>
</feature>
<proteinExistence type="predicted"/>
<evidence type="ECO:0000259" key="2">
    <source>
        <dbReference type="Pfam" id="PF00561"/>
    </source>
</evidence>
<keyword evidence="4" id="KW-1185">Reference proteome</keyword>
<sequence>MPLFQYQNRCLHYLQQGEGEAVLLLHGLGSCAEHWWLQMQALSADYQVIAADFRGHGQSSPSAQPFTMQQLAADMLALLTHLEIKRCQVVGFSLGGMVAFELALLAPQCVQSLVIINSGPYLAIQGWRLKLQLGFRLAVIRLLGMRKLGQIIGAKLFPDEEQKPLLELFAQQMASMDQASYRHTLNAIAHFSVQSQLSHLQLPVLVIAADQDYSPVATKAAYVSLLPDAALIVIPNSRHATPLDQPEALNQQLLTFLAKVVKPGLSVTDNTQVSGGDQHV</sequence>
<keyword evidence="1" id="KW-0378">Hydrolase</keyword>